<reference evidence="5 6" key="1">
    <citation type="journal article" date="2020" name="Microorganisms">
        <title>Simultaneous Genome Sequencing of Prosthecochloris ethylica and Desulfuromonas acetoxidans within a Syntrophic Mixture Reveals Unique Pili and Protein Interactions.</title>
        <authorList>
            <person name="Kyndt J.A."/>
            <person name="Van Beeumen J.J."/>
            <person name="Meyer T.E."/>
        </authorList>
    </citation>
    <scope>NUCLEOTIDE SEQUENCE [LARGE SCALE GENOMIC DNA]</scope>
    <source>
        <strain evidence="5 6">N3</strain>
    </source>
</reference>
<dbReference type="Pfam" id="PF01420">
    <property type="entry name" value="Methylase_S"/>
    <property type="match status" value="2"/>
</dbReference>
<keyword evidence="3" id="KW-0238">DNA-binding</keyword>
<dbReference type="EMBL" id="JADGII010000005">
    <property type="protein sequence ID" value="MBF0636485.1"/>
    <property type="molecule type" value="Genomic_DNA"/>
</dbReference>
<proteinExistence type="inferred from homology"/>
<keyword evidence="5" id="KW-0378">Hydrolase</keyword>
<dbReference type="Gene3D" id="3.90.220.20">
    <property type="entry name" value="DNA methylase specificity domains"/>
    <property type="match status" value="2"/>
</dbReference>
<dbReference type="InterPro" id="IPR044946">
    <property type="entry name" value="Restrct_endonuc_typeI_TRD_sf"/>
</dbReference>
<dbReference type="InterPro" id="IPR052021">
    <property type="entry name" value="Type-I_RS_S_subunit"/>
</dbReference>
<dbReference type="CDD" id="cd17256">
    <property type="entry name" value="RMtype1_S_EcoJA65PI-TRD1-CR1_like"/>
    <property type="match status" value="1"/>
</dbReference>
<keyword evidence="5" id="KW-0540">Nuclease</keyword>
<keyword evidence="5" id="KW-0255">Endonuclease</keyword>
<evidence type="ECO:0000259" key="4">
    <source>
        <dbReference type="Pfam" id="PF01420"/>
    </source>
</evidence>
<keyword evidence="2" id="KW-0680">Restriction system</keyword>
<evidence type="ECO:0000313" key="6">
    <source>
        <dbReference type="Proteomes" id="UP000619838"/>
    </source>
</evidence>
<evidence type="ECO:0000256" key="3">
    <source>
        <dbReference type="ARBA" id="ARBA00023125"/>
    </source>
</evidence>
<accession>A0ABR9XR58</accession>
<gene>
    <name evidence="5" type="ORF">INT08_04735</name>
</gene>
<dbReference type="InterPro" id="IPR000055">
    <property type="entry name" value="Restrct_endonuc_typeI_TRD"/>
</dbReference>
<dbReference type="RefSeq" id="WP_194185817.1">
    <property type="nucleotide sequence ID" value="NZ_JADGII010000005.1"/>
</dbReference>
<keyword evidence="6" id="KW-1185">Reference proteome</keyword>
<dbReference type="PANTHER" id="PTHR30408">
    <property type="entry name" value="TYPE-1 RESTRICTION ENZYME ECOKI SPECIFICITY PROTEIN"/>
    <property type="match status" value="1"/>
</dbReference>
<dbReference type="PANTHER" id="PTHR30408:SF12">
    <property type="entry name" value="TYPE I RESTRICTION ENZYME MJAVIII SPECIFICITY SUBUNIT"/>
    <property type="match status" value="1"/>
</dbReference>
<comment type="caution">
    <text evidence="5">The sequence shown here is derived from an EMBL/GenBank/DDBJ whole genome shotgun (WGS) entry which is preliminary data.</text>
</comment>
<sequence>MKDLKRGAVPTSRDRHFGCNDDPECNGGLENLPSFEGDYGENGMNVEKVQFPSDWKLSSVAELFEFTKKPRGLDLSKNGDRIPFFPMAKIPLERIHVSDFELKPLSNLGSGTYVENGDLMLAKITPSFENGKQGIVDIETDFAYATTEVIPIRGREGVSDTLFLFFYLLHPEVRADLAGKMEGSTGRQRLSKTVLGDLLLPLPPLPEQKKIAHILSTVQRAIEAQERIIQTTTELKKALMHKLFTEGLRNEPQKETEIGLVPESWTVMEIGQLTKIKGGKRLPKGEKLVERNTGFPYIRITDFSEFSIDVEGLLFLAEAVQKQISRYIINKDDVFISIAGSIGIAGMIPSELDGANLTENAARLIVNDSSKLYPRFLMYWLASAHCQAEIIAQTVRNAQPKLSLARIKSLKMPIPSIEEQVALSRALDE</sequence>
<organism evidence="5 6">
    <name type="scientific">Prosthecochloris ethylica</name>
    <dbReference type="NCBI Taxonomy" id="2743976"/>
    <lineage>
        <taxon>Bacteria</taxon>
        <taxon>Pseudomonadati</taxon>
        <taxon>Chlorobiota</taxon>
        <taxon>Chlorobiia</taxon>
        <taxon>Chlorobiales</taxon>
        <taxon>Chlorobiaceae</taxon>
        <taxon>Prosthecochloris</taxon>
    </lineage>
</organism>
<evidence type="ECO:0000256" key="2">
    <source>
        <dbReference type="ARBA" id="ARBA00022747"/>
    </source>
</evidence>
<protein>
    <submittedName>
        <fullName evidence="5">Restriction endonuclease subunit S</fullName>
    </submittedName>
</protein>
<feature type="domain" description="Type I restriction modification DNA specificity" evidence="4">
    <location>
        <begin position="52"/>
        <end position="229"/>
    </location>
</feature>
<evidence type="ECO:0000313" key="5">
    <source>
        <dbReference type="EMBL" id="MBF0636485.1"/>
    </source>
</evidence>
<evidence type="ECO:0000256" key="1">
    <source>
        <dbReference type="ARBA" id="ARBA00010923"/>
    </source>
</evidence>
<dbReference type="Proteomes" id="UP000619838">
    <property type="component" value="Unassembled WGS sequence"/>
</dbReference>
<feature type="domain" description="Type I restriction modification DNA specificity" evidence="4">
    <location>
        <begin position="262"/>
        <end position="428"/>
    </location>
</feature>
<dbReference type="GO" id="GO:0004519">
    <property type="term" value="F:endonuclease activity"/>
    <property type="evidence" value="ECO:0007669"/>
    <property type="project" value="UniProtKB-KW"/>
</dbReference>
<dbReference type="SUPFAM" id="SSF116734">
    <property type="entry name" value="DNA methylase specificity domain"/>
    <property type="match status" value="2"/>
</dbReference>
<comment type="similarity">
    <text evidence="1">Belongs to the type-I restriction system S methylase family.</text>
</comment>
<dbReference type="Gene3D" id="1.10.287.1120">
    <property type="entry name" value="Bipartite methylase S protein"/>
    <property type="match status" value="1"/>
</dbReference>
<dbReference type="CDD" id="cd17260">
    <property type="entry name" value="RMtype1_S_EcoEI-TRD1-CR1_like"/>
    <property type="match status" value="1"/>
</dbReference>
<name>A0ABR9XR58_9CHLB</name>